<protein>
    <submittedName>
        <fullName evidence="2">Uncharacterized protein</fullName>
    </submittedName>
</protein>
<reference evidence="2 3" key="2">
    <citation type="submission" date="2019-08" db="EMBL/GenBank/DDBJ databases">
        <title>Amycolatopsis acidicola sp. nov., isolated from peat swamp forest soil.</title>
        <authorList>
            <person name="Srisuk N."/>
        </authorList>
    </citation>
    <scope>NUCLEOTIDE SEQUENCE [LARGE SCALE GENOMIC DNA]</scope>
    <source>
        <strain evidence="2 3">TBRC 6029</strain>
    </source>
</reference>
<gene>
    <name evidence="2" type="ORF">FNH05_13990</name>
</gene>
<evidence type="ECO:0000313" key="3">
    <source>
        <dbReference type="Proteomes" id="UP000320011"/>
    </source>
</evidence>
<sequence>MLRLCASLRRTVASPPRAGKGRPWRNWCRRSRLPPSRRPAACPRKPGAACPFPRRRSPPRSSCFGWRA</sequence>
<reference evidence="2 3" key="1">
    <citation type="submission" date="2019-07" db="EMBL/GenBank/DDBJ databases">
        <authorList>
            <person name="Duangmal K."/>
            <person name="Teo W.F.A."/>
        </authorList>
    </citation>
    <scope>NUCLEOTIDE SEQUENCE [LARGE SCALE GENOMIC DNA]</scope>
    <source>
        <strain evidence="2 3">TBRC 6029</strain>
    </source>
</reference>
<organism evidence="2 3">
    <name type="scientific">Amycolatopsis rhizosphaerae</name>
    <dbReference type="NCBI Taxonomy" id="2053003"/>
    <lineage>
        <taxon>Bacteria</taxon>
        <taxon>Bacillati</taxon>
        <taxon>Actinomycetota</taxon>
        <taxon>Actinomycetes</taxon>
        <taxon>Pseudonocardiales</taxon>
        <taxon>Pseudonocardiaceae</taxon>
        <taxon>Amycolatopsis</taxon>
    </lineage>
</organism>
<name>A0A558CSV8_9PSEU</name>
<evidence type="ECO:0000256" key="1">
    <source>
        <dbReference type="SAM" id="MobiDB-lite"/>
    </source>
</evidence>
<dbReference type="EMBL" id="VJWX01000114">
    <property type="protein sequence ID" value="TVT51850.1"/>
    <property type="molecule type" value="Genomic_DNA"/>
</dbReference>
<dbReference type="AlphaFoldDB" id="A0A558CSV8"/>
<proteinExistence type="predicted"/>
<dbReference type="Proteomes" id="UP000320011">
    <property type="component" value="Unassembled WGS sequence"/>
</dbReference>
<comment type="caution">
    <text evidence="2">The sequence shown here is derived from an EMBL/GenBank/DDBJ whole genome shotgun (WGS) entry which is preliminary data.</text>
</comment>
<feature type="compositionally biased region" description="Low complexity" evidence="1">
    <location>
        <begin position="59"/>
        <end position="68"/>
    </location>
</feature>
<accession>A0A558CSV8</accession>
<evidence type="ECO:0000313" key="2">
    <source>
        <dbReference type="EMBL" id="TVT51850.1"/>
    </source>
</evidence>
<keyword evidence="3" id="KW-1185">Reference proteome</keyword>
<feature type="compositionally biased region" description="Basic residues" evidence="1">
    <location>
        <begin position="19"/>
        <end position="32"/>
    </location>
</feature>
<feature type="region of interest" description="Disordered" evidence="1">
    <location>
        <begin position="12"/>
        <end position="68"/>
    </location>
</feature>